<dbReference type="OrthoDB" id="9801219at2"/>
<dbReference type="PRINTS" id="PR00990">
    <property type="entry name" value="RIBOKINASE"/>
</dbReference>
<feature type="domain" description="Carbohydrate kinase PfkB" evidence="8">
    <location>
        <begin position="8"/>
        <end position="277"/>
    </location>
</feature>
<dbReference type="Proteomes" id="UP000033772">
    <property type="component" value="Unassembled WGS sequence"/>
</dbReference>
<dbReference type="InterPro" id="IPR002173">
    <property type="entry name" value="Carboh/pur_kinase_PfkB_CS"/>
</dbReference>
<evidence type="ECO:0000256" key="5">
    <source>
        <dbReference type="ARBA" id="ARBA00022840"/>
    </source>
</evidence>
<dbReference type="NCBIfam" id="TIGR03168">
    <property type="entry name" value="1-PFK"/>
    <property type="match status" value="1"/>
</dbReference>
<protein>
    <recommendedName>
        <fullName evidence="8">Carbohydrate kinase PfkB domain-containing protein</fullName>
    </recommendedName>
</protein>
<dbReference type="Gene3D" id="3.40.1190.20">
    <property type="match status" value="1"/>
</dbReference>
<keyword evidence="5" id="KW-0067">ATP-binding</keyword>
<dbReference type="InterPro" id="IPR029056">
    <property type="entry name" value="Ribokinase-like"/>
</dbReference>
<dbReference type="SUPFAM" id="SSF53613">
    <property type="entry name" value="Ribokinase-like"/>
    <property type="match status" value="1"/>
</dbReference>
<dbReference type="InterPro" id="IPR011611">
    <property type="entry name" value="PfkB_dom"/>
</dbReference>
<evidence type="ECO:0000259" key="8">
    <source>
        <dbReference type="Pfam" id="PF00294"/>
    </source>
</evidence>
<gene>
    <name evidence="9" type="ORF">UG56_007510</name>
</gene>
<keyword evidence="10" id="KW-1185">Reference proteome</keyword>
<dbReference type="PROSITE" id="PS00584">
    <property type="entry name" value="PFKB_KINASES_2"/>
    <property type="match status" value="1"/>
</dbReference>
<accession>A0A1J4N7M2</accession>
<dbReference type="PANTHER" id="PTHR46566">
    <property type="entry name" value="1-PHOSPHOFRUCTOKINASE-RELATED"/>
    <property type="match status" value="1"/>
</dbReference>
<dbReference type="AlphaFoldDB" id="A0A1J4N7M2"/>
<dbReference type="STRING" id="1844.UG56_007510"/>
<dbReference type="PANTHER" id="PTHR46566:SF5">
    <property type="entry name" value="1-PHOSPHOFRUCTOKINASE"/>
    <property type="match status" value="1"/>
</dbReference>
<evidence type="ECO:0000256" key="4">
    <source>
        <dbReference type="ARBA" id="ARBA00022777"/>
    </source>
</evidence>
<reference evidence="9" key="1">
    <citation type="submission" date="2016-10" db="EMBL/GenBank/DDBJ databases">
        <title>Draft Genome Sequence of Nocardioides luteus Strain BAFB, an Alkane-Degrading Bacterium Isolated from JP-7 Polluted Soil.</title>
        <authorList>
            <person name="Brown L."/>
            <person name="Ruiz O.N."/>
            <person name="Gunasekera T."/>
        </authorList>
    </citation>
    <scope>NUCLEOTIDE SEQUENCE [LARGE SCALE GENOMIC DNA]</scope>
    <source>
        <strain evidence="9">BAFB</strain>
    </source>
</reference>
<dbReference type="PIRSF" id="PIRSF000535">
    <property type="entry name" value="1PFK/6PFK/LacC"/>
    <property type="match status" value="1"/>
</dbReference>
<dbReference type="Pfam" id="PF00294">
    <property type="entry name" value="PfkB"/>
    <property type="match status" value="1"/>
</dbReference>
<comment type="similarity">
    <text evidence="1 7">Belongs to the carbohydrate kinase PfkB family.</text>
</comment>
<dbReference type="RefSeq" id="WP_071326933.1">
    <property type="nucleotide sequence ID" value="NZ_JZDQ02000008.1"/>
</dbReference>
<name>A0A1J4N7M2_9ACTN</name>
<evidence type="ECO:0000313" key="10">
    <source>
        <dbReference type="Proteomes" id="UP000033772"/>
    </source>
</evidence>
<comment type="caution">
    <text evidence="9">The sequence shown here is derived from an EMBL/GenBank/DDBJ whole genome shotgun (WGS) entry which is preliminary data.</text>
</comment>
<evidence type="ECO:0000256" key="1">
    <source>
        <dbReference type="ARBA" id="ARBA00010688"/>
    </source>
</evidence>
<proteinExistence type="inferred from homology"/>
<dbReference type="GO" id="GO:0008443">
    <property type="term" value="F:phosphofructokinase activity"/>
    <property type="evidence" value="ECO:0007669"/>
    <property type="project" value="TreeGrafter"/>
</dbReference>
<keyword evidence="4 7" id="KW-0418">Kinase</keyword>
<organism evidence="9 10">
    <name type="scientific">Nocardioides luteus</name>
    <dbReference type="NCBI Taxonomy" id="1844"/>
    <lineage>
        <taxon>Bacteria</taxon>
        <taxon>Bacillati</taxon>
        <taxon>Actinomycetota</taxon>
        <taxon>Actinomycetes</taxon>
        <taxon>Propionibacteriales</taxon>
        <taxon>Nocardioidaceae</taxon>
        <taxon>Nocardioides</taxon>
    </lineage>
</organism>
<evidence type="ECO:0000256" key="6">
    <source>
        <dbReference type="PIRNR" id="PIRNR000535"/>
    </source>
</evidence>
<dbReference type="GO" id="GO:0005829">
    <property type="term" value="C:cytosol"/>
    <property type="evidence" value="ECO:0007669"/>
    <property type="project" value="TreeGrafter"/>
</dbReference>
<evidence type="ECO:0000256" key="7">
    <source>
        <dbReference type="RuleBase" id="RU003704"/>
    </source>
</evidence>
<dbReference type="InterPro" id="IPR002139">
    <property type="entry name" value="Ribo/fructo_kinase"/>
</dbReference>
<keyword evidence="3" id="KW-0547">Nucleotide-binding</keyword>
<dbReference type="EMBL" id="JZDQ02000008">
    <property type="protein sequence ID" value="OIJ27522.1"/>
    <property type="molecule type" value="Genomic_DNA"/>
</dbReference>
<evidence type="ECO:0000256" key="3">
    <source>
        <dbReference type="ARBA" id="ARBA00022741"/>
    </source>
</evidence>
<dbReference type="InterPro" id="IPR017583">
    <property type="entry name" value="Tagatose/fructose_Pkinase"/>
</dbReference>
<keyword evidence="2 6" id="KW-0808">Transferase</keyword>
<sequence>MIITVTLNPAIDVTYRLPRLTVGEVHRVAEVTTRLGGKGVNVARVLHQLGEPAHAVGLADAHFADALASELPSTFLPELEDVRRTVVVVAGSTTSLWEPGRQAAPGADRRLLDLLEARLANATALTVSGSLAPGVPADLPARIARLAAGAGVPVLLDLDDAALVAAVGTGAVLTPNEDEAERLLGHAPDDPVAAVEELAARNRGPVVLTRGRLGLIACADGTCWEARPPAGIAGNPTGAGDAAAAGLARGLAHGRPWPEILRDAAALGAAAVAAPVAGEIDAETYASVLADIRVEPPDHEEA</sequence>
<evidence type="ECO:0000313" key="9">
    <source>
        <dbReference type="EMBL" id="OIJ27522.1"/>
    </source>
</evidence>
<dbReference type="GO" id="GO:0005524">
    <property type="term" value="F:ATP binding"/>
    <property type="evidence" value="ECO:0007669"/>
    <property type="project" value="UniProtKB-KW"/>
</dbReference>
<evidence type="ECO:0000256" key="2">
    <source>
        <dbReference type="ARBA" id="ARBA00022679"/>
    </source>
</evidence>